<organism evidence="2 3">
    <name type="scientific">Stylonychia lemnae</name>
    <name type="common">Ciliate</name>
    <dbReference type="NCBI Taxonomy" id="5949"/>
    <lineage>
        <taxon>Eukaryota</taxon>
        <taxon>Sar</taxon>
        <taxon>Alveolata</taxon>
        <taxon>Ciliophora</taxon>
        <taxon>Intramacronucleata</taxon>
        <taxon>Spirotrichea</taxon>
        <taxon>Stichotrichia</taxon>
        <taxon>Sporadotrichida</taxon>
        <taxon>Oxytrichidae</taxon>
        <taxon>Stylonychinae</taxon>
        <taxon>Stylonychia</taxon>
    </lineage>
</organism>
<feature type="compositionally biased region" description="Basic and acidic residues" evidence="1">
    <location>
        <begin position="39"/>
        <end position="50"/>
    </location>
</feature>
<gene>
    <name evidence="2" type="primary">Contig10557.g11273</name>
    <name evidence="2" type="ORF">STYLEM_2970</name>
</gene>
<name>A0A077ZVM3_STYLE</name>
<evidence type="ECO:0000256" key="1">
    <source>
        <dbReference type="SAM" id="MobiDB-lite"/>
    </source>
</evidence>
<proteinExistence type="predicted"/>
<accession>A0A077ZVM3</accession>
<dbReference type="AlphaFoldDB" id="A0A077ZVM3"/>
<protein>
    <submittedName>
        <fullName evidence="2">Uncharacterized protein</fullName>
    </submittedName>
</protein>
<feature type="region of interest" description="Disordered" evidence="1">
    <location>
        <begin position="35"/>
        <end position="66"/>
    </location>
</feature>
<dbReference type="EMBL" id="CCKQ01002864">
    <property type="protein sequence ID" value="CDW73980.1"/>
    <property type="molecule type" value="Genomic_DNA"/>
</dbReference>
<sequence length="227" mass="26362">MPFQLAIDYNNFDIIPQIVPQQYVRDNPTFMSKILSSHRTPEKKVQRQDNDVTEEDHDSIENLRSNDMDQSDFKLHSFVKSPLKNDPIYASQGGQLSDLDLLVVDTLSRDGLYDQREITDKYVRFKKSLMELKQDDRDPRVDSVPNEQSFNHHEENIYQVKKGRIYVSSMTEGGIFDQNELKNREQVNSKSSGQVSEIEAENTVAIILKQRSYLLTGSNELKLRKDF</sequence>
<evidence type="ECO:0000313" key="2">
    <source>
        <dbReference type="EMBL" id="CDW73980.1"/>
    </source>
</evidence>
<keyword evidence="3" id="KW-1185">Reference proteome</keyword>
<evidence type="ECO:0000313" key="3">
    <source>
        <dbReference type="Proteomes" id="UP000039865"/>
    </source>
</evidence>
<reference evidence="2 3" key="1">
    <citation type="submission" date="2014-06" db="EMBL/GenBank/DDBJ databases">
        <authorList>
            <person name="Swart Estienne"/>
        </authorList>
    </citation>
    <scope>NUCLEOTIDE SEQUENCE [LARGE SCALE GENOMIC DNA]</scope>
    <source>
        <strain evidence="2 3">130c</strain>
    </source>
</reference>
<dbReference type="Proteomes" id="UP000039865">
    <property type="component" value="Unassembled WGS sequence"/>
</dbReference>
<dbReference type="InParanoid" id="A0A077ZVM3"/>